<evidence type="ECO:0000256" key="1">
    <source>
        <dbReference type="ARBA" id="ARBA00022729"/>
    </source>
</evidence>
<comment type="caution">
    <text evidence="3">The sequence shown here is derived from an EMBL/GenBank/DDBJ whole genome shotgun (WGS) entry which is preliminary data.</text>
</comment>
<proteinExistence type="predicted"/>
<dbReference type="InterPro" id="IPR006311">
    <property type="entry name" value="TAT_signal"/>
</dbReference>
<dbReference type="RefSeq" id="WP_193864936.1">
    <property type="nucleotide sequence ID" value="NZ_JADEYR010000002.1"/>
</dbReference>
<dbReference type="PANTHER" id="PTHR43649">
    <property type="entry name" value="ARABINOSE-BINDING PROTEIN-RELATED"/>
    <property type="match status" value="1"/>
</dbReference>
<reference evidence="3 4" key="1">
    <citation type="submission" date="2020-10" db="EMBL/GenBank/DDBJ databases">
        <title>Draft genome and description of Brachybacterium epidermidis sp nov.</title>
        <authorList>
            <person name="Boxberger M."/>
            <person name="La Scola B."/>
        </authorList>
    </citation>
    <scope>NUCLEOTIDE SEQUENCE [LARGE SCALE GENOMIC DNA]</scope>
    <source>
        <strain evidence="3 4">Marseille-Q2903</strain>
    </source>
</reference>
<name>A0ABR9W1G4_9MICO</name>
<dbReference type="PROSITE" id="PS51257">
    <property type="entry name" value="PROKAR_LIPOPROTEIN"/>
    <property type="match status" value="1"/>
</dbReference>
<gene>
    <name evidence="3" type="ORF">IOE58_02800</name>
</gene>
<evidence type="ECO:0000313" key="3">
    <source>
        <dbReference type="EMBL" id="MBE9403168.1"/>
    </source>
</evidence>
<organism evidence="3 4">
    <name type="scientific">Brachybacterium epidermidis</name>
    <dbReference type="NCBI Taxonomy" id="2781983"/>
    <lineage>
        <taxon>Bacteria</taxon>
        <taxon>Bacillati</taxon>
        <taxon>Actinomycetota</taxon>
        <taxon>Actinomycetes</taxon>
        <taxon>Micrococcales</taxon>
        <taxon>Dermabacteraceae</taxon>
        <taxon>Brachybacterium</taxon>
    </lineage>
</organism>
<keyword evidence="1 2" id="KW-0732">Signal</keyword>
<evidence type="ECO:0000256" key="2">
    <source>
        <dbReference type="SAM" id="SignalP"/>
    </source>
</evidence>
<dbReference type="Gene3D" id="3.40.190.10">
    <property type="entry name" value="Periplasmic binding protein-like II"/>
    <property type="match status" value="1"/>
</dbReference>
<keyword evidence="4" id="KW-1185">Reference proteome</keyword>
<accession>A0ABR9W1G4</accession>
<feature type="signal peptide" evidence="2">
    <location>
        <begin position="1"/>
        <end position="20"/>
    </location>
</feature>
<evidence type="ECO:0000313" key="4">
    <source>
        <dbReference type="Proteomes" id="UP000644727"/>
    </source>
</evidence>
<feature type="chain" id="PRO_5047446166" evidence="2">
    <location>
        <begin position="21"/>
        <end position="437"/>
    </location>
</feature>
<dbReference type="Proteomes" id="UP000644727">
    <property type="component" value="Unassembled WGS sequence"/>
</dbReference>
<dbReference type="PROSITE" id="PS51318">
    <property type="entry name" value="TAT"/>
    <property type="match status" value="1"/>
</dbReference>
<dbReference type="SUPFAM" id="SSF53850">
    <property type="entry name" value="Periplasmic binding protein-like II"/>
    <property type="match status" value="1"/>
</dbReference>
<sequence length="437" mass="46385">MKAKLTLSRRALFGTSAAVAATGTLAACGASTSGGGDFAMISTQFTPVEEKQRFEEILSEHVSTTSVSYTTMTAPEMLTQVTSQVGSGNLQFGLIGGLHGDLQPLAENLEDIDEALVETARAAGIAEDLLELGKLGGETTKYIPWMQASYVMAVNKKALEWLPEGADVNALTYEQVLEWATAANEANGSPVFGFPAGPKGLYHRFFQGFQLPSFTGGVITTFQSPEAIESWQWMKDFWAQCNPSSTNYDFMQEPLASGEVLVAWDHVARLVGAPQDNPDDWVMVPSPTGPQGLGYMLVIGGLAIPKGGDVETAAQVIEEFLKPEMQIATLEKNAFFPVVEAEIPSELPPAIQLEFDAVNAQQGADGAIVALPPVGLGEQDGELSQVFKDCFAEICLDGGDPGTVIPGKAEQVQTLLDTAEASCWDPDPAGDGVCQVG</sequence>
<dbReference type="EMBL" id="JADEYR010000002">
    <property type="protein sequence ID" value="MBE9403168.1"/>
    <property type="molecule type" value="Genomic_DNA"/>
</dbReference>
<dbReference type="InterPro" id="IPR050490">
    <property type="entry name" value="Bact_solute-bd_prot1"/>
</dbReference>
<dbReference type="PANTHER" id="PTHR43649:SF33">
    <property type="entry name" value="POLYGALACTURONAN_RHAMNOGALACTURONAN-BINDING PROTEIN YTCQ"/>
    <property type="match status" value="1"/>
</dbReference>
<protein>
    <submittedName>
        <fullName evidence="3">Carbohydrate ABC transporter substrate-binding protein</fullName>
    </submittedName>
</protein>